<dbReference type="OrthoDB" id="596403at2"/>
<keyword evidence="1" id="KW-0812">Transmembrane</keyword>
<proteinExistence type="predicted"/>
<organism evidence="2 3">
    <name type="scientific">Bacteroides luti</name>
    <dbReference type="NCBI Taxonomy" id="1297750"/>
    <lineage>
        <taxon>Bacteria</taxon>
        <taxon>Pseudomonadati</taxon>
        <taxon>Bacteroidota</taxon>
        <taxon>Bacteroidia</taxon>
        <taxon>Bacteroidales</taxon>
        <taxon>Bacteroidaceae</taxon>
        <taxon>Bacteroides</taxon>
    </lineage>
</organism>
<name>A0A1M5EQS5_9BACE</name>
<keyword evidence="1" id="KW-0472">Membrane</keyword>
<dbReference type="CDD" id="cd06503">
    <property type="entry name" value="ATP-synt_Fo_b"/>
    <property type="match status" value="1"/>
</dbReference>
<evidence type="ECO:0000313" key="3">
    <source>
        <dbReference type="Proteomes" id="UP000184509"/>
    </source>
</evidence>
<feature type="transmembrane region" description="Helical" evidence="1">
    <location>
        <begin position="12"/>
        <end position="30"/>
    </location>
</feature>
<sequence>MNQRTKKSLKITGLVIVCILALMAILPYAFRGKIEKIVITEGNKMLNARFGFEDLNISLFKNFPKASISLNNFYLKGVDEFAKDTLVKAGDATVAIDLFSLFGSSGYDVSKIEISDAYIHAIVLKNGKVNWDIMKTDTTKVTPATEETTPFKLKLKKFTADNVNIIYDDRQADMYASIVGLNTECSGDLTADRSTLKIAAKSKGFTFKMGAIPYISNAVVSADMDLDADLAHSKYTLKENKFQLNAIKADVDGWVAMLNNGGTDMDLKVNTNEVGFKDVLSLIPAIYAKDFEDVKATGNVSLKFNAKGIMLGDTLPAFNASMVVKNGTFKYPSLPMGVDQININASVKNPGGSADLTEVNINPFSFRMAGNQFSLTSIIKTPVSDPDVKGSAKGTLNLGMIKQVYPLEEGMALNGIISADVNMAGRMSYIEKEQYDKFQASGSLKLSNMKLKMKDMPDVDIQRSTFTFTPKYLNLSETTVKIGKNDITADCRLENYMGYVLKDKTLKGTMNIKSNYFNLNDFMGTTSTTAAGTSGTAQGAAAATTTTSAATSAIEIPKNIDFNMTANMKQVLFDKMAFNDMNGKLLVKDGKVDMQNLSMNTMGGSVVMNGSYSTAQSVKSPDLNAGFKMNSISFAQAYKELDMVQKLAPIFEGLKGDFSGNMNISTKLDNQLSPVFNSMQGAGSLSTKDISLSGINVIDKIATAVKKESLKNLKVKDMKIDFTIKDGRVSTKPFDIKFGETLLNLSGTTGLDQTIDYSGKIKLPASTGTLGQLSTLDLKIGGTFTSPKVSIDTKSMAKQVLSSAKNKAISEVGKKLGIDLGDAQKQKEALVTNAQKAGDKLVAEAQKQADDLVAKAGGNILKKLAAQKAGEVLVKEAKKESDKLVKEAEAQGDKLIEKAKSE</sequence>
<dbReference type="EMBL" id="FQTV01000014">
    <property type="protein sequence ID" value="SHF81605.1"/>
    <property type="molecule type" value="Genomic_DNA"/>
</dbReference>
<dbReference type="PANTHER" id="PTHR30441">
    <property type="entry name" value="DUF748 DOMAIN-CONTAINING PROTEIN"/>
    <property type="match status" value="1"/>
</dbReference>
<keyword evidence="1" id="KW-1133">Transmembrane helix</keyword>
<protein>
    <submittedName>
        <fullName evidence="2">AsmA-like C-terminal region</fullName>
    </submittedName>
</protein>
<keyword evidence="3" id="KW-1185">Reference proteome</keyword>
<gene>
    <name evidence="2" type="ORF">SAMN05444405_11453</name>
</gene>
<accession>A0A1M5EQS5</accession>
<dbReference type="AlphaFoldDB" id="A0A1M5EQS5"/>
<dbReference type="InterPro" id="IPR052894">
    <property type="entry name" value="AsmA-related"/>
</dbReference>
<dbReference type="PANTHER" id="PTHR30441:SF8">
    <property type="entry name" value="DUF748 DOMAIN-CONTAINING PROTEIN"/>
    <property type="match status" value="1"/>
</dbReference>
<dbReference type="STRING" id="1297750.SAMN05444405_11453"/>
<evidence type="ECO:0000313" key="2">
    <source>
        <dbReference type="EMBL" id="SHF81605.1"/>
    </source>
</evidence>
<dbReference type="GO" id="GO:0005886">
    <property type="term" value="C:plasma membrane"/>
    <property type="evidence" value="ECO:0007669"/>
    <property type="project" value="TreeGrafter"/>
</dbReference>
<dbReference type="GO" id="GO:0090313">
    <property type="term" value="P:regulation of protein targeting to membrane"/>
    <property type="evidence" value="ECO:0007669"/>
    <property type="project" value="TreeGrafter"/>
</dbReference>
<evidence type="ECO:0000256" key="1">
    <source>
        <dbReference type="SAM" id="Phobius"/>
    </source>
</evidence>
<reference evidence="2 3" key="1">
    <citation type="submission" date="2016-11" db="EMBL/GenBank/DDBJ databases">
        <authorList>
            <person name="Jaros S."/>
            <person name="Januszkiewicz K."/>
            <person name="Wedrychowicz H."/>
        </authorList>
    </citation>
    <scope>NUCLEOTIDE SEQUENCE [LARGE SCALE GENOMIC DNA]</scope>
    <source>
        <strain evidence="2 3">DSM 26991</strain>
    </source>
</reference>
<dbReference type="Proteomes" id="UP000184509">
    <property type="component" value="Unassembled WGS sequence"/>
</dbReference>